<protein>
    <submittedName>
        <fullName evidence="6">AcrR family transcriptional regulator</fullName>
    </submittedName>
</protein>
<dbReference type="InterPro" id="IPR009057">
    <property type="entry name" value="Homeodomain-like_sf"/>
</dbReference>
<dbReference type="InterPro" id="IPR001647">
    <property type="entry name" value="HTH_TetR"/>
</dbReference>
<dbReference type="Proteomes" id="UP000548978">
    <property type="component" value="Unassembled WGS sequence"/>
</dbReference>
<keyword evidence="2 4" id="KW-0238">DNA-binding</keyword>
<dbReference type="OrthoDB" id="4265761at2"/>
<accession>A0A7W9A0Z7</accession>
<comment type="caution">
    <text evidence="6">The sequence shown here is derived from an EMBL/GenBank/DDBJ whole genome shotgun (WGS) entry which is preliminary data.</text>
</comment>
<dbReference type="GO" id="GO:0003677">
    <property type="term" value="F:DNA binding"/>
    <property type="evidence" value="ECO:0007669"/>
    <property type="project" value="UniProtKB-UniRule"/>
</dbReference>
<evidence type="ECO:0000256" key="2">
    <source>
        <dbReference type="ARBA" id="ARBA00023125"/>
    </source>
</evidence>
<organism evidence="6 7">
    <name type="scientific">Brevundimonas halotolerans</name>
    <dbReference type="NCBI Taxonomy" id="69670"/>
    <lineage>
        <taxon>Bacteria</taxon>
        <taxon>Pseudomonadati</taxon>
        <taxon>Pseudomonadota</taxon>
        <taxon>Alphaproteobacteria</taxon>
        <taxon>Caulobacterales</taxon>
        <taxon>Caulobacteraceae</taxon>
        <taxon>Brevundimonas</taxon>
    </lineage>
</organism>
<name>A0A7W9A0Z7_9CAUL</name>
<feature type="domain" description="HTH tetR-type" evidence="5">
    <location>
        <begin position="17"/>
        <end position="77"/>
    </location>
</feature>
<dbReference type="RefSeq" id="WP_123286413.1">
    <property type="nucleotide sequence ID" value="NZ_JACIJB010000001.1"/>
</dbReference>
<evidence type="ECO:0000256" key="3">
    <source>
        <dbReference type="ARBA" id="ARBA00023163"/>
    </source>
</evidence>
<dbReference type="SUPFAM" id="SSF46689">
    <property type="entry name" value="Homeodomain-like"/>
    <property type="match status" value="1"/>
</dbReference>
<dbReference type="EMBL" id="JACIJB010000001">
    <property type="protein sequence ID" value="MBB5659404.1"/>
    <property type="molecule type" value="Genomic_DNA"/>
</dbReference>
<proteinExistence type="predicted"/>
<evidence type="ECO:0000313" key="6">
    <source>
        <dbReference type="EMBL" id="MBB5659404.1"/>
    </source>
</evidence>
<keyword evidence="3" id="KW-0804">Transcription</keyword>
<sequence length="208" mass="22658">MADAVNKLGHRIGARGGRTRAAILDALRGLLATRHLGEIRIADIAQSAAISAPTFYTYFDTLDEALLALCEEVASDWQGLAHHVEADWSAGQGLAHARALITDMLALWDRHGAIIRVEQMMADRGDPAFVEARIGRLRRLHLALERRIAQAANAGLHPEGYDPRLASYEVANIAESAAASFNLLKRADSDRAIIETTAHILVRLITGR</sequence>
<dbReference type="PROSITE" id="PS50977">
    <property type="entry name" value="HTH_TETR_2"/>
    <property type="match status" value="1"/>
</dbReference>
<dbReference type="Gene3D" id="1.10.357.10">
    <property type="entry name" value="Tetracycline Repressor, domain 2"/>
    <property type="match status" value="1"/>
</dbReference>
<dbReference type="Gene3D" id="1.10.10.60">
    <property type="entry name" value="Homeodomain-like"/>
    <property type="match status" value="1"/>
</dbReference>
<keyword evidence="1" id="KW-0805">Transcription regulation</keyword>
<gene>
    <name evidence="6" type="ORF">FHS65_000122</name>
</gene>
<evidence type="ECO:0000313" key="7">
    <source>
        <dbReference type="Proteomes" id="UP000548978"/>
    </source>
</evidence>
<evidence type="ECO:0000256" key="1">
    <source>
        <dbReference type="ARBA" id="ARBA00023015"/>
    </source>
</evidence>
<dbReference type="InterPro" id="IPR011075">
    <property type="entry name" value="TetR_C"/>
</dbReference>
<evidence type="ECO:0000259" key="5">
    <source>
        <dbReference type="PROSITE" id="PS50977"/>
    </source>
</evidence>
<keyword evidence="7" id="KW-1185">Reference proteome</keyword>
<feature type="DNA-binding region" description="H-T-H motif" evidence="4">
    <location>
        <begin position="40"/>
        <end position="59"/>
    </location>
</feature>
<dbReference type="Pfam" id="PF19352">
    <property type="entry name" value="TetR_C_38"/>
    <property type="match status" value="1"/>
</dbReference>
<evidence type="ECO:0000256" key="4">
    <source>
        <dbReference type="PROSITE-ProRule" id="PRU00335"/>
    </source>
</evidence>
<reference evidence="6 7" key="1">
    <citation type="submission" date="2020-08" db="EMBL/GenBank/DDBJ databases">
        <title>Genomic Encyclopedia of Type Strains, Phase IV (KMG-IV): sequencing the most valuable type-strain genomes for metagenomic binning, comparative biology and taxonomic classification.</title>
        <authorList>
            <person name="Goeker M."/>
        </authorList>
    </citation>
    <scope>NUCLEOTIDE SEQUENCE [LARGE SCALE GENOMIC DNA]</scope>
    <source>
        <strain evidence="6 7">DSM 24448</strain>
    </source>
</reference>
<dbReference type="AlphaFoldDB" id="A0A7W9A0Z7"/>